<evidence type="ECO:0000313" key="2">
    <source>
        <dbReference type="Proteomes" id="UP000231644"/>
    </source>
</evidence>
<dbReference type="EMBL" id="FOLX01000001">
    <property type="protein sequence ID" value="SFC27997.1"/>
    <property type="molecule type" value="Genomic_DNA"/>
</dbReference>
<dbReference type="AlphaFoldDB" id="A0A1I1HVA2"/>
<name>A0A1I1HVA2_9RHOB</name>
<reference evidence="1 2" key="1">
    <citation type="submission" date="2016-10" db="EMBL/GenBank/DDBJ databases">
        <authorList>
            <person name="de Groot N.N."/>
        </authorList>
    </citation>
    <scope>NUCLEOTIDE SEQUENCE [LARGE SCALE GENOMIC DNA]</scope>
    <source>
        <strain evidence="1 2">DSM 29619</strain>
    </source>
</reference>
<sequence>MAKIIPLNDPENPFDAGPAWHRSFPPQSVAGNQWMLSVLDDLISFSQDKNLCEVANELRVTRDRIAPRLPAE</sequence>
<dbReference type="STRING" id="517719.SAMN05421762_0400"/>
<protein>
    <submittedName>
        <fullName evidence="1">Uncharacterized protein</fullName>
    </submittedName>
</protein>
<keyword evidence="2" id="KW-1185">Reference proteome</keyword>
<proteinExistence type="predicted"/>
<dbReference type="RefSeq" id="WP_093449716.1">
    <property type="nucleotide sequence ID" value="NZ_BAABWI010000001.1"/>
</dbReference>
<evidence type="ECO:0000313" key="1">
    <source>
        <dbReference type="EMBL" id="SFC27997.1"/>
    </source>
</evidence>
<organism evidence="1 2">
    <name type="scientific">Pseudooceanicola nitratireducens</name>
    <dbReference type="NCBI Taxonomy" id="517719"/>
    <lineage>
        <taxon>Bacteria</taxon>
        <taxon>Pseudomonadati</taxon>
        <taxon>Pseudomonadota</taxon>
        <taxon>Alphaproteobacteria</taxon>
        <taxon>Rhodobacterales</taxon>
        <taxon>Paracoccaceae</taxon>
        <taxon>Pseudooceanicola</taxon>
    </lineage>
</organism>
<dbReference type="Proteomes" id="UP000231644">
    <property type="component" value="Unassembled WGS sequence"/>
</dbReference>
<gene>
    <name evidence="1" type="ORF">SAMN05421762_0400</name>
</gene>
<accession>A0A1I1HVA2</accession>